<dbReference type="PANTHER" id="PTHR42919">
    <property type="entry name" value="N-ALPHA-ACETYLTRANSFERASE"/>
    <property type="match status" value="1"/>
</dbReference>
<dbReference type="Gene3D" id="3.40.630.30">
    <property type="match status" value="1"/>
</dbReference>
<evidence type="ECO:0000313" key="4">
    <source>
        <dbReference type="EMBL" id="KLV00425.1"/>
    </source>
</evidence>
<dbReference type="EMBL" id="LDOV01000022">
    <property type="protein sequence ID" value="KLV00425.1"/>
    <property type="molecule type" value="Genomic_DNA"/>
</dbReference>
<keyword evidence="2" id="KW-0012">Acyltransferase</keyword>
<dbReference type="AlphaFoldDB" id="A0A0J1GKY8"/>
<dbReference type="OrthoDB" id="143110at2"/>
<dbReference type="CDD" id="cd04301">
    <property type="entry name" value="NAT_SF"/>
    <property type="match status" value="1"/>
</dbReference>
<keyword evidence="1" id="KW-0808">Transferase</keyword>
<keyword evidence="5" id="KW-1185">Reference proteome</keyword>
<dbReference type="RefSeq" id="WP_047874691.1">
    <property type="nucleotide sequence ID" value="NZ_BMYC01000004.1"/>
</dbReference>
<dbReference type="Proteomes" id="UP000036426">
    <property type="component" value="Unassembled WGS sequence"/>
</dbReference>
<feature type="domain" description="N-acetyltransferase" evidence="3">
    <location>
        <begin position="1"/>
        <end position="164"/>
    </location>
</feature>
<dbReference type="InterPro" id="IPR000182">
    <property type="entry name" value="GNAT_dom"/>
</dbReference>
<dbReference type="GO" id="GO:0016747">
    <property type="term" value="F:acyltransferase activity, transferring groups other than amino-acyl groups"/>
    <property type="evidence" value="ECO:0007669"/>
    <property type="project" value="InterPro"/>
</dbReference>
<dbReference type="SUPFAM" id="SSF55729">
    <property type="entry name" value="Acyl-CoA N-acyltransferases (Nat)"/>
    <property type="match status" value="1"/>
</dbReference>
<evidence type="ECO:0000256" key="1">
    <source>
        <dbReference type="ARBA" id="ARBA00022679"/>
    </source>
</evidence>
<reference evidence="4 5" key="1">
    <citation type="submission" date="2015-05" db="EMBL/GenBank/DDBJ databases">
        <title>Photobacterium galathea sp. nov.</title>
        <authorList>
            <person name="Machado H."/>
            <person name="Gram L."/>
        </authorList>
    </citation>
    <scope>NUCLEOTIDE SEQUENCE [LARGE SCALE GENOMIC DNA]</scope>
    <source>
        <strain evidence="4 5">DSM 25995</strain>
    </source>
</reference>
<proteinExistence type="predicted"/>
<accession>A0A0J1GKY8</accession>
<sequence length="170" mass="19542">MIRKARPSDCLDLAALSLQVWLHTYAIQGLRAKLSHYALSTFTEHRFQQILSNPACQIWVYRQEDHLVGFISVDLDSTFNDGDHGYEVTTLYVSEHFQGQGVGRKLLDEVKVQHGASFWLSAWVNNQKAIDFYRKYGFKNVGELNFELEGELHQNHVFCYSDAASTQILK</sequence>
<comment type="caution">
    <text evidence="4">The sequence shown here is derived from an EMBL/GenBank/DDBJ whole genome shotgun (WGS) entry which is preliminary data.</text>
</comment>
<organism evidence="4 5">
    <name type="scientific">Photobacterium aphoticum</name>
    <dbReference type="NCBI Taxonomy" id="754436"/>
    <lineage>
        <taxon>Bacteria</taxon>
        <taxon>Pseudomonadati</taxon>
        <taxon>Pseudomonadota</taxon>
        <taxon>Gammaproteobacteria</taxon>
        <taxon>Vibrionales</taxon>
        <taxon>Vibrionaceae</taxon>
        <taxon>Photobacterium</taxon>
    </lineage>
</organism>
<gene>
    <name evidence="4" type="ORF">ABT58_12210</name>
</gene>
<evidence type="ECO:0000313" key="5">
    <source>
        <dbReference type="Proteomes" id="UP000036426"/>
    </source>
</evidence>
<dbReference type="PATRIC" id="fig|754436.4.peg.2592"/>
<evidence type="ECO:0000256" key="2">
    <source>
        <dbReference type="ARBA" id="ARBA00023315"/>
    </source>
</evidence>
<dbReference type="InterPro" id="IPR016181">
    <property type="entry name" value="Acyl_CoA_acyltransferase"/>
</dbReference>
<evidence type="ECO:0000259" key="3">
    <source>
        <dbReference type="PROSITE" id="PS51186"/>
    </source>
</evidence>
<dbReference type="Pfam" id="PF00583">
    <property type="entry name" value="Acetyltransf_1"/>
    <property type="match status" value="1"/>
</dbReference>
<name>A0A0J1GKY8_9GAMM</name>
<dbReference type="PROSITE" id="PS51186">
    <property type="entry name" value="GNAT"/>
    <property type="match status" value="1"/>
</dbReference>
<dbReference type="PANTHER" id="PTHR42919:SF8">
    <property type="entry name" value="N-ALPHA-ACETYLTRANSFERASE 50"/>
    <property type="match status" value="1"/>
</dbReference>
<protein>
    <recommendedName>
        <fullName evidence="3">N-acetyltransferase domain-containing protein</fullName>
    </recommendedName>
</protein>
<dbReference type="InterPro" id="IPR051556">
    <property type="entry name" value="N-term/lysine_N-AcTrnsfr"/>
</dbReference>